<feature type="compositionally biased region" description="Basic and acidic residues" evidence="2">
    <location>
        <begin position="37"/>
        <end position="63"/>
    </location>
</feature>
<accession>A0A1V8RL39</accession>
<reference evidence="3 4" key="1">
    <citation type="journal article" date="2016" name="Int. J. Syst. Evol. Microbiol.">
        <title>Pseudaminobacter manganicus sp. nov., isolated from sludge of a manganese mine.</title>
        <authorList>
            <person name="Li J."/>
            <person name="Huang J."/>
            <person name="Liao S."/>
            <person name="Wang G."/>
        </authorList>
    </citation>
    <scope>NUCLEOTIDE SEQUENCE [LARGE SCALE GENOMIC DNA]</scope>
    <source>
        <strain evidence="3 4">JH-7</strain>
    </source>
</reference>
<dbReference type="InterPro" id="IPR012875">
    <property type="entry name" value="SDHF4"/>
</dbReference>
<keyword evidence="4" id="KW-1185">Reference proteome</keyword>
<dbReference type="Proteomes" id="UP000191905">
    <property type="component" value="Unassembled WGS sequence"/>
</dbReference>
<dbReference type="AlphaFoldDB" id="A0A1V8RL39"/>
<evidence type="ECO:0008006" key="5">
    <source>
        <dbReference type="Google" id="ProtNLM"/>
    </source>
</evidence>
<sequence length="70" mass="7517">MAEETTGDVIADASTKDLSPAARRALAEAKARREAYRAAEAARPREIGGRGGHEPGRYGDWEVKGLTSDF</sequence>
<dbReference type="STRING" id="1873176.BFN67_23285"/>
<organism evidence="3 4">
    <name type="scientific">Manganibacter manganicus</name>
    <dbReference type="NCBI Taxonomy" id="1873176"/>
    <lineage>
        <taxon>Bacteria</taxon>
        <taxon>Pseudomonadati</taxon>
        <taxon>Pseudomonadota</taxon>
        <taxon>Alphaproteobacteria</taxon>
        <taxon>Hyphomicrobiales</taxon>
        <taxon>Phyllobacteriaceae</taxon>
        <taxon>Manganibacter</taxon>
    </lineage>
</organism>
<protein>
    <recommendedName>
        <fullName evidence="5">DUF1674 domain-containing protein</fullName>
    </recommendedName>
</protein>
<comment type="caution">
    <text evidence="3">The sequence shown here is derived from an EMBL/GenBank/DDBJ whole genome shotgun (WGS) entry which is preliminary data.</text>
</comment>
<dbReference type="EMBL" id="MDET01000050">
    <property type="protein sequence ID" value="OQM73823.1"/>
    <property type="molecule type" value="Genomic_DNA"/>
</dbReference>
<evidence type="ECO:0000313" key="4">
    <source>
        <dbReference type="Proteomes" id="UP000191905"/>
    </source>
</evidence>
<name>A0A1V8RL39_9HYPH</name>
<feature type="region of interest" description="Disordered" evidence="2">
    <location>
        <begin position="37"/>
        <end position="70"/>
    </location>
</feature>
<evidence type="ECO:0000256" key="1">
    <source>
        <dbReference type="ARBA" id="ARBA00005701"/>
    </source>
</evidence>
<dbReference type="Pfam" id="PF07896">
    <property type="entry name" value="DUF1674"/>
    <property type="match status" value="1"/>
</dbReference>
<dbReference type="RefSeq" id="WP_080921308.1">
    <property type="nucleotide sequence ID" value="NZ_MDET01000050.1"/>
</dbReference>
<proteinExistence type="inferred from homology"/>
<comment type="similarity">
    <text evidence="1">Belongs to the SDHAF4 family.</text>
</comment>
<gene>
    <name evidence="3" type="ORF">BFN67_23285</name>
</gene>
<evidence type="ECO:0000313" key="3">
    <source>
        <dbReference type="EMBL" id="OQM73823.1"/>
    </source>
</evidence>
<evidence type="ECO:0000256" key="2">
    <source>
        <dbReference type="SAM" id="MobiDB-lite"/>
    </source>
</evidence>